<name>A0A7W4UYI8_LEIAQ</name>
<dbReference type="InterPro" id="IPR006680">
    <property type="entry name" value="Amidohydro-rel"/>
</dbReference>
<dbReference type="Gene3D" id="3.20.20.140">
    <property type="entry name" value="Metal-dependent hydrolases"/>
    <property type="match status" value="1"/>
</dbReference>
<proteinExistence type="predicted"/>
<dbReference type="InterPro" id="IPR032466">
    <property type="entry name" value="Metal_Hydrolase"/>
</dbReference>
<dbReference type="GO" id="GO:0005737">
    <property type="term" value="C:cytoplasm"/>
    <property type="evidence" value="ECO:0007669"/>
    <property type="project" value="TreeGrafter"/>
</dbReference>
<dbReference type="GO" id="GO:0019748">
    <property type="term" value="P:secondary metabolic process"/>
    <property type="evidence" value="ECO:0007669"/>
    <property type="project" value="TreeGrafter"/>
</dbReference>
<dbReference type="AlphaFoldDB" id="A0A7W4UYI8"/>
<evidence type="ECO:0000313" key="4">
    <source>
        <dbReference type="Proteomes" id="UP000538196"/>
    </source>
</evidence>
<sequence length="360" mass="39490">MPHNDPLEAGRAPLADLRLADWAPRSQLRARATAVPRPAHPVVDIHNHLGRWLTDGGWMIDDVPALVALMDECGVETIVNLDGLWGEEVTANVERYDRAYDGRFVTFCQLEWELLAEPGGVARLIASLDDSAARGARGVKVWKSLGLTVRDADGSLILPDDPRVIEVPAHAGGLGLPVLIHTADPIAFFEPLDRHNERLDELAGVPEWWFGDASLHPTFDRLLAAHAALVLACPGTTFIGAHAGCAAEDLDRVERLLVAAPNYTIDTAGRMAELGRQPRRFARLVADHPDRVLFGTDIYPVTADQYRLHYRFFESADEGFGYDPDSEVPGQGRWDVSALALDPSLLEAVYRGNARRVLGL</sequence>
<evidence type="ECO:0000259" key="2">
    <source>
        <dbReference type="Pfam" id="PF04909"/>
    </source>
</evidence>
<protein>
    <recommendedName>
        <fullName evidence="2">Amidohydrolase-related domain-containing protein</fullName>
    </recommendedName>
</protein>
<evidence type="ECO:0000256" key="1">
    <source>
        <dbReference type="ARBA" id="ARBA00023239"/>
    </source>
</evidence>
<keyword evidence="1" id="KW-0456">Lyase</keyword>
<organism evidence="3 4">
    <name type="scientific">Leifsonia aquatica</name>
    <name type="common">Corynebacterium aquaticum</name>
    <dbReference type="NCBI Taxonomy" id="144185"/>
    <lineage>
        <taxon>Bacteria</taxon>
        <taxon>Bacillati</taxon>
        <taxon>Actinomycetota</taxon>
        <taxon>Actinomycetes</taxon>
        <taxon>Micrococcales</taxon>
        <taxon>Microbacteriaceae</taxon>
        <taxon>Leifsonia</taxon>
    </lineage>
</organism>
<dbReference type="RefSeq" id="WP_021764306.1">
    <property type="nucleotide sequence ID" value="NZ_JACHVP010000004.1"/>
</dbReference>
<dbReference type="GO" id="GO:0016831">
    <property type="term" value="F:carboxy-lyase activity"/>
    <property type="evidence" value="ECO:0007669"/>
    <property type="project" value="InterPro"/>
</dbReference>
<dbReference type="PANTHER" id="PTHR21240:SF28">
    <property type="entry name" value="ISO-OROTATE DECARBOXYLASE (EUROFUNG)"/>
    <property type="match status" value="1"/>
</dbReference>
<dbReference type="GO" id="GO:0016787">
    <property type="term" value="F:hydrolase activity"/>
    <property type="evidence" value="ECO:0007669"/>
    <property type="project" value="InterPro"/>
</dbReference>
<dbReference type="PANTHER" id="PTHR21240">
    <property type="entry name" value="2-AMINO-3-CARBOXYLMUCONATE-6-SEMIALDEHYDE DECARBOXYLASE"/>
    <property type="match status" value="1"/>
</dbReference>
<dbReference type="InterPro" id="IPR032465">
    <property type="entry name" value="ACMSD"/>
</dbReference>
<dbReference type="Proteomes" id="UP000538196">
    <property type="component" value="Unassembled WGS sequence"/>
</dbReference>
<reference evidence="3 4" key="1">
    <citation type="submission" date="2020-08" db="EMBL/GenBank/DDBJ databases">
        <title>Sequencing the genomes of 1000 actinobacteria strains.</title>
        <authorList>
            <person name="Klenk H.-P."/>
        </authorList>
    </citation>
    <scope>NUCLEOTIDE SEQUENCE [LARGE SCALE GENOMIC DNA]</scope>
    <source>
        <strain evidence="3 4">DSM 20146</strain>
    </source>
</reference>
<gene>
    <name evidence="3" type="ORF">FHX33_003399</name>
</gene>
<feature type="domain" description="Amidohydrolase-related" evidence="2">
    <location>
        <begin position="99"/>
        <end position="360"/>
    </location>
</feature>
<comment type="caution">
    <text evidence="3">The sequence shown here is derived from an EMBL/GenBank/DDBJ whole genome shotgun (WGS) entry which is preliminary data.</text>
</comment>
<accession>A0A7W4UYI8</accession>
<dbReference type="Pfam" id="PF04909">
    <property type="entry name" value="Amidohydro_2"/>
    <property type="match status" value="1"/>
</dbReference>
<keyword evidence="4" id="KW-1185">Reference proteome</keyword>
<evidence type="ECO:0000313" key="3">
    <source>
        <dbReference type="EMBL" id="MBB2968623.1"/>
    </source>
</evidence>
<dbReference type="SUPFAM" id="SSF51556">
    <property type="entry name" value="Metallo-dependent hydrolases"/>
    <property type="match status" value="1"/>
</dbReference>
<dbReference type="EMBL" id="JACHVP010000004">
    <property type="protein sequence ID" value="MBB2968623.1"/>
    <property type="molecule type" value="Genomic_DNA"/>
</dbReference>